<dbReference type="InterPro" id="IPR002562">
    <property type="entry name" value="3'-5'_exonuclease_dom"/>
</dbReference>
<proteinExistence type="predicted"/>
<dbReference type="EMBL" id="UINC01043616">
    <property type="protein sequence ID" value="SVB47900.1"/>
    <property type="molecule type" value="Genomic_DNA"/>
</dbReference>
<dbReference type="AlphaFoldDB" id="A0A382EB80"/>
<evidence type="ECO:0000259" key="1">
    <source>
        <dbReference type="Pfam" id="PF01612"/>
    </source>
</evidence>
<dbReference type="Gene3D" id="3.30.420.10">
    <property type="entry name" value="Ribonuclease H-like superfamily/Ribonuclease H"/>
    <property type="match status" value="1"/>
</dbReference>
<dbReference type="GO" id="GO:0006139">
    <property type="term" value="P:nucleobase-containing compound metabolic process"/>
    <property type="evidence" value="ECO:0007669"/>
    <property type="project" value="InterPro"/>
</dbReference>
<evidence type="ECO:0000313" key="2">
    <source>
        <dbReference type="EMBL" id="SVB47900.1"/>
    </source>
</evidence>
<feature type="non-terminal residue" evidence="2">
    <location>
        <position position="1"/>
    </location>
</feature>
<dbReference type="SUPFAM" id="SSF53098">
    <property type="entry name" value="Ribonuclease H-like"/>
    <property type="match status" value="1"/>
</dbReference>
<name>A0A382EB80_9ZZZZ</name>
<feature type="non-terminal residue" evidence="2">
    <location>
        <position position="149"/>
    </location>
</feature>
<dbReference type="InterPro" id="IPR012337">
    <property type="entry name" value="RNaseH-like_sf"/>
</dbReference>
<organism evidence="2">
    <name type="scientific">marine metagenome</name>
    <dbReference type="NCBI Taxonomy" id="408172"/>
    <lineage>
        <taxon>unclassified sequences</taxon>
        <taxon>metagenomes</taxon>
        <taxon>ecological metagenomes</taxon>
    </lineage>
</organism>
<gene>
    <name evidence="2" type="ORF">METZ01_LOCUS200754</name>
</gene>
<dbReference type="GO" id="GO:0008408">
    <property type="term" value="F:3'-5' exonuclease activity"/>
    <property type="evidence" value="ECO:0007669"/>
    <property type="project" value="InterPro"/>
</dbReference>
<dbReference type="PANTHER" id="PTHR47649">
    <property type="entry name" value="RIBONUCLEASE D"/>
    <property type="match status" value="1"/>
</dbReference>
<dbReference type="InterPro" id="IPR051086">
    <property type="entry name" value="RNase_D-like"/>
</dbReference>
<sequence>VALIQIAWGEHNVALLDPLSCDLSSLSELFKSDRKFVMHAAAQDLEVFSRVCGSVPKRLFDTQIAAGFLGLSTPSLAVLHQQYLGTNLPKEDRMTNWLSRPLTERQKSYAASDVRDLIEIYDFQTNRLNELGRFAWVEDECRSFLEREL</sequence>
<dbReference type="InterPro" id="IPR036397">
    <property type="entry name" value="RNaseH_sf"/>
</dbReference>
<dbReference type="GO" id="GO:0003676">
    <property type="term" value="F:nucleic acid binding"/>
    <property type="evidence" value="ECO:0007669"/>
    <property type="project" value="InterPro"/>
</dbReference>
<dbReference type="Pfam" id="PF01612">
    <property type="entry name" value="DNA_pol_A_exo1"/>
    <property type="match status" value="1"/>
</dbReference>
<accession>A0A382EB80</accession>
<reference evidence="2" key="1">
    <citation type="submission" date="2018-05" db="EMBL/GenBank/DDBJ databases">
        <authorList>
            <person name="Lanie J.A."/>
            <person name="Ng W.-L."/>
            <person name="Kazmierczak K.M."/>
            <person name="Andrzejewski T.M."/>
            <person name="Davidsen T.M."/>
            <person name="Wayne K.J."/>
            <person name="Tettelin H."/>
            <person name="Glass J.I."/>
            <person name="Rusch D."/>
            <person name="Podicherti R."/>
            <person name="Tsui H.-C.T."/>
            <person name="Winkler M.E."/>
        </authorList>
    </citation>
    <scope>NUCLEOTIDE SEQUENCE</scope>
</reference>
<dbReference type="PANTHER" id="PTHR47649:SF1">
    <property type="entry name" value="RIBONUCLEASE D"/>
    <property type="match status" value="1"/>
</dbReference>
<dbReference type="CDD" id="cd06142">
    <property type="entry name" value="RNaseD_exo"/>
    <property type="match status" value="1"/>
</dbReference>
<feature type="domain" description="3'-5' exonuclease" evidence="1">
    <location>
        <begin position="2"/>
        <end position="128"/>
    </location>
</feature>
<protein>
    <recommendedName>
        <fullName evidence="1">3'-5' exonuclease domain-containing protein</fullName>
    </recommendedName>
</protein>